<organism evidence="2">
    <name type="scientific">Malacosoma sp. alphabaculovirus</name>
    <dbReference type="NCBI Taxonomy" id="1881632"/>
    <lineage>
        <taxon>Viruses</taxon>
        <taxon>Viruses incertae sedis</taxon>
        <taxon>Naldaviricetes</taxon>
        <taxon>Lefavirales</taxon>
        <taxon>Baculoviridae</taxon>
        <taxon>Alphabaculovirus</taxon>
    </lineage>
</organism>
<feature type="transmembrane region" description="Helical" evidence="1">
    <location>
        <begin position="97"/>
        <end position="115"/>
    </location>
</feature>
<proteinExistence type="predicted"/>
<evidence type="ECO:0000313" key="2">
    <source>
        <dbReference type="EMBL" id="ANW12234.1"/>
    </source>
</evidence>
<dbReference type="EMBL" id="KU659593">
    <property type="protein sequence ID" value="ANW12234.1"/>
    <property type="molecule type" value="Genomic_DNA"/>
</dbReference>
<keyword evidence="1" id="KW-0472">Membrane</keyword>
<keyword evidence="1" id="KW-1133">Transmembrane helix</keyword>
<gene>
    <name evidence="2" type="primary">masp1.1</name>
</gene>
<name>A0A1B1V5G0_9ABAC</name>
<reference evidence="2" key="1">
    <citation type="submission" date="2016-01" db="EMBL/GenBank/DDBJ databases">
        <authorList>
            <person name="Oliw E.H."/>
        </authorList>
    </citation>
    <scope>NUCLEOTIDE SEQUENCE</scope>
    <source>
        <strain evidence="2">164</strain>
    </source>
</reference>
<sequence length="148" mass="16708">MDSIKWRILNEDRVEVSPEYREHAWKDLILSLARASPKQSTYRTLLDRANFDTFDYHRPLIYEITNENLLVNNEPLNKALNRPIVSAVSLTIKSIDIFLAFICFVLLTVVAAYVHRFADNNDSGGVGGGGGGVNRGVNYNILQHTDTQ</sequence>
<keyword evidence="1" id="KW-0812">Transmembrane</keyword>
<evidence type="ECO:0000256" key="1">
    <source>
        <dbReference type="SAM" id="Phobius"/>
    </source>
</evidence>
<dbReference type="InterPro" id="IPR008005">
    <property type="entry name" value="PIF6"/>
</dbReference>
<dbReference type="Pfam" id="PF05341">
    <property type="entry name" value="PIF6"/>
    <property type="match status" value="1"/>
</dbReference>
<protein>
    <submittedName>
        <fullName evidence="2">Pif-6</fullName>
    </submittedName>
</protein>
<accession>A0A1B1V5G0</accession>